<dbReference type="KEGG" id="slaa:EUU25_11400"/>
<dbReference type="OrthoDB" id="9803141at2"/>
<name>A0A6I6L8P6_9SPHN</name>
<dbReference type="SFLD" id="SFLDG01129">
    <property type="entry name" value="C1.5:_HAD__Beta-PGM__Phosphata"/>
    <property type="match status" value="1"/>
</dbReference>
<organism evidence="1 2">
    <name type="scientific">Sphingorhabdus lacus</name>
    <dbReference type="NCBI Taxonomy" id="392610"/>
    <lineage>
        <taxon>Bacteria</taxon>
        <taxon>Pseudomonadati</taxon>
        <taxon>Pseudomonadota</taxon>
        <taxon>Alphaproteobacteria</taxon>
        <taxon>Sphingomonadales</taxon>
        <taxon>Sphingomonadaceae</taxon>
        <taxon>Sphingorhabdus</taxon>
    </lineage>
</organism>
<dbReference type="Proteomes" id="UP000428803">
    <property type="component" value="Chromosome"/>
</dbReference>
<protein>
    <submittedName>
        <fullName evidence="1">Pyrimidine 5'-nucleotidase</fullName>
    </submittedName>
</protein>
<dbReference type="AlphaFoldDB" id="A0A6I6L8P6"/>
<dbReference type="EMBL" id="CP035733">
    <property type="protein sequence ID" value="QGY81164.1"/>
    <property type="molecule type" value="Genomic_DNA"/>
</dbReference>
<dbReference type="InterPro" id="IPR023214">
    <property type="entry name" value="HAD_sf"/>
</dbReference>
<dbReference type="Gene3D" id="3.40.50.1000">
    <property type="entry name" value="HAD superfamily/HAD-like"/>
    <property type="match status" value="1"/>
</dbReference>
<keyword evidence="2" id="KW-1185">Reference proteome</keyword>
<dbReference type="Pfam" id="PF00702">
    <property type="entry name" value="Hydrolase"/>
    <property type="match status" value="1"/>
</dbReference>
<accession>A0A6I6L8P6</accession>
<evidence type="ECO:0000313" key="1">
    <source>
        <dbReference type="EMBL" id="QGY81164.1"/>
    </source>
</evidence>
<dbReference type="Gene3D" id="1.10.150.450">
    <property type="match status" value="1"/>
</dbReference>
<reference evidence="2" key="1">
    <citation type="submission" date="2019-01" db="EMBL/GenBank/DDBJ databases">
        <title>Sphingorhabdus lacus sp.nov., isolated from an oligotrophic freshwater lake.</title>
        <authorList>
            <person name="Park M."/>
        </authorList>
    </citation>
    <scope>NUCLEOTIDE SEQUENCE [LARGE SCALE GENOMIC DNA]</scope>
    <source>
        <strain evidence="2">IMCC1753</strain>
    </source>
</reference>
<dbReference type="SFLD" id="SFLDG01132">
    <property type="entry name" value="C1.5.3:_5'-Nucleotidase_Like"/>
    <property type="match status" value="1"/>
</dbReference>
<dbReference type="NCBIfam" id="TIGR01993">
    <property type="entry name" value="Pyr-5-nucltdase"/>
    <property type="match status" value="1"/>
</dbReference>
<gene>
    <name evidence="1" type="ORF">EUU25_11400</name>
</gene>
<dbReference type="InterPro" id="IPR010237">
    <property type="entry name" value="Pyr-5-nucltdase"/>
</dbReference>
<sequence>MNPAYAHIDTWIFDLDLTLYPPEANIMAQVRDRIALFVQNHFQIGPDEAHDIRYRYWKQYGTTLGGLMHEHGVEPHGYLDFVHDVDLSLLLPAPELRARIEALPGRKLIFTNADAPYAERVLEIRGLSGLFEDVFDIHRMAHRPKPDPVSYTALCAELGIHAQRALFVEDSAHNLVPAKAMGMTTIWVKHDGEADSSGHDDHIDHEITDVTEWLSAIHSLERAT</sequence>
<evidence type="ECO:0000313" key="2">
    <source>
        <dbReference type="Proteomes" id="UP000428803"/>
    </source>
</evidence>
<dbReference type="PANTHER" id="PTHR12725">
    <property type="entry name" value="HALOACID DEHALOGENASE-LIKE HYDROLASE"/>
    <property type="match status" value="1"/>
</dbReference>
<dbReference type="NCBIfam" id="TIGR01509">
    <property type="entry name" value="HAD-SF-IA-v3"/>
    <property type="match status" value="1"/>
</dbReference>
<proteinExistence type="predicted"/>
<dbReference type="RefSeq" id="WP_158901085.1">
    <property type="nucleotide sequence ID" value="NZ_CP035733.1"/>
</dbReference>
<dbReference type="SFLD" id="SFLDS00003">
    <property type="entry name" value="Haloacid_Dehalogenase"/>
    <property type="match status" value="1"/>
</dbReference>
<dbReference type="InterPro" id="IPR006439">
    <property type="entry name" value="HAD-SF_hydro_IA"/>
</dbReference>
<dbReference type="PANTHER" id="PTHR12725:SF117">
    <property type="entry name" value="HALOACID DEHALOGENASE-LIKE HYDROLASE"/>
    <property type="match status" value="1"/>
</dbReference>
<dbReference type="InterPro" id="IPR036412">
    <property type="entry name" value="HAD-like_sf"/>
</dbReference>
<dbReference type="SUPFAM" id="SSF56784">
    <property type="entry name" value="HAD-like"/>
    <property type="match status" value="1"/>
</dbReference>